<evidence type="ECO:0000313" key="2">
    <source>
        <dbReference type="Proteomes" id="UP001159042"/>
    </source>
</evidence>
<proteinExistence type="predicted"/>
<dbReference type="Proteomes" id="UP001159042">
    <property type="component" value="Unassembled WGS sequence"/>
</dbReference>
<comment type="caution">
    <text evidence="1">The sequence shown here is derived from an EMBL/GenBank/DDBJ whole genome shotgun (WGS) entry which is preliminary data.</text>
</comment>
<protein>
    <submittedName>
        <fullName evidence="1">Uncharacterized protein</fullName>
    </submittedName>
</protein>
<organism evidence="1 2">
    <name type="scientific">Exocentrus adspersus</name>
    <dbReference type="NCBI Taxonomy" id="1586481"/>
    <lineage>
        <taxon>Eukaryota</taxon>
        <taxon>Metazoa</taxon>
        <taxon>Ecdysozoa</taxon>
        <taxon>Arthropoda</taxon>
        <taxon>Hexapoda</taxon>
        <taxon>Insecta</taxon>
        <taxon>Pterygota</taxon>
        <taxon>Neoptera</taxon>
        <taxon>Endopterygota</taxon>
        <taxon>Coleoptera</taxon>
        <taxon>Polyphaga</taxon>
        <taxon>Cucujiformia</taxon>
        <taxon>Chrysomeloidea</taxon>
        <taxon>Cerambycidae</taxon>
        <taxon>Lamiinae</taxon>
        <taxon>Acanthocinini</taxon>
        <taxon>Exocentrus</taxon>
    </lineage>
</organism>
<dbReference type="EMBL" id="JANEYG010000001">
    <property type="protein sequence ID" value="KAJ8925855.1"/>
    <property type="molecule type" value="Genomic_DNA"/>
</dbReference>
<gene>
    <name evidence="1" type="ORF">NQ315_009707</name>
</gene>
<reference evidence="1 2" key="1">
    <citation type="journal article" date="2023" name="Insect Mol. Biol.">
        <title>Genome sequencing provides insights into the evolution of gene families encoding plant cell wall-degrading enzymes in longhorned beetles.</title>
        <authorList>
            <person name="Shin N.R."/>
            <person name="Okamura Y."/>
            <person name="Kirsch R."/>
            <person name="Pauchet Y."/>
        </authorList>
    </citation>
    <scope>NUCLEOTIDE SEQUENCE [LARGE SCALE GENOMIC DNA]</scope>
    <source>
        <strain evidence="1">EAD_L_NR</strain>
    </source>
</reference>
<evidence type="ECO:0000313" key="1">
    <source>
        <dbReference type="EMBL" id="KAJ8925855.1"/>
    </source>
</evidence>
<accession>A0AAV8WGH4</accession>
<keyword evidence="2" id="KW-1185">Reference proteome</keyword>
<sequence length="59" mass="6572">MKGCFEVNVCKTARMFPLSDQLTFQTTSSKVCKTVGFQLVQSLLVQITTLRSCEQLAIV</sequence>
<dbReference type="AlphaFoldDB" id="A0AAV8WGH4"/>
<name>A0AAV8WGH4_9CUCU</name>